<comment type="caution">
    <text evidence="2">The sequence shown here is derived from an EMBL/GenBank/DDBJ whole genome shotgun (WGS) entry which is preliminary data.</text>
</comment>
<dbReference type="Proteomes" id="UP000310158">
    <property type="component" value="Unassembled WGS sequence"/>
</dbReference>
<feature type="compositionally biased region" description="Low complexity" evidence="1">
    <location>
        <begin position="1"/>
        <end position="22"/>
    </location>
</feature>
<protein>
    <submittedName>
        <fullName evidence="2">Uncharacterized protein</fullName>
    </submittedName>
</protein>
<gene>
    <name evidence="2" type="ORF">EW146_g8460</name>
</gene>
<evidence type="ECO:0000256" key="1">
    <source>
        <dbReference type="SAM" id="MobiDB-lite"/>
    </source>
</evidence>
<reference evidence="2 3" key="1">
    <citation type="submission" date="2019-02" db="EMBL/GenBank/DDBJ databases">
        <title>Genome sequencing of the rare red list fungi Bondarzewia mesenterica.</title>
        <authorList>
            <person name="Buettner E."/>
            <person name="Kellner H."/>
        </authorList>
    </citation>
    <scope>NUCLEOTIDE SEQUENCE [LARGE SCALE GENOMIC DNA]</scope>
    <source>
        <strain evidence="2 3">DSM 108281</strain>
    </source>
</reference>
<evidence type="ECO:0000313" key="2">
    <source>
        <dbReference type="EMBL" id="THH10142.1"/>
    </source>
</evidence>
<dbReference type="EMBL" id="SGPL01000589">
    <property type="protein sequence ID" value="THH10142.1"/>
    <property type="molecule type" value="Genomic_DNA"/>
</dbReference>
<dbReference type="AlphaFoldDB" id="A0A4S4LE67"/>
<feature type="compositionally biased region" description="Polar residues" evidence="1">
    <location>
        <begin position="23"/>
        <end position="32"/>
    </location>
</feature>
<proteinExistence type="predicted"/>
<sequence length="275" mass="30650">MSSILSTLTPTSSPISSPTISPQATPSRIQNETPEEQEYLDEMTLTELRMHDNIEYAPPLSLITHNDNNIRDELQQQAAQDEALEEAAMEALEIFEAITEEGRRQAEQEAAAEADWDEAAQQVILEGLAEAHWEAGHQEVARRALAALAAAEEARRSTLALQEELAMGQTHDTPSFIERLDLPMDITKTELTPEGVVHYGHPTTALPVHPPLFLTNNTIMAEKDFHDAIMSLEQYAQIEGALRRIGKPGLTADICRYRALTLEIEEDCHAIERHE</sequence>
<name>A0A4S4LE67_9AGAM</name>
<feature type="region of interest" description="Disordered" evidence="1">
    <location>
        <begin position="1"/>
        <end position="32"/>
    </location>
</feature>
<organism evidence="2 3">
    <name type="scientific">Bondarzewia mesenterica</name>
    <dbReference type="NCBI Taxonomy" id="1095465"/>
    <lineage>
        <taxon>Eukaryota</taxon>
        <taxon>Fungi</taxon>
        <taxon>Dikarya</taxon>
        <taxon>Basidiomycota</taxon>
        <taxon>Agaricomycotina</taxon>
        <taxon>Agaricomycetes</taxon>
        <taxon>Russulales</taxon>
        <taxon>Bondarzewiaceae</taxon>
        <taxon>Bondarzewia</taxon>
    </lineage>
</organism>
<evidence type="ECO:0000313" key="3">
    <source>
        <dbReference type="Proteomes" id="UP000310158"/>
    </source>
</evidence>
<keyword evidence="3" id="KW-1185">Reference proteome</keyword>
<accession>A0A4S4LE67</accession>